<protein>
    <submittedName>
        <fullName evidence="1">Plasmid replication DNA-binding protein</fullName>
    </submittedName>
</protein>
<organism evidence="1 2">
    <name type="scientific">Acinetobacter tibetensis</name>
    <dbReference type="NCBI Taxonomy" id="2943497"/>
    <lineage>
        <taxon>Bacteria</taxon>
        <taxon>Pseudomonadati</taxon>
        <taxon>Pseudomonadota</taxon>
        <taxon>Gammaproteobacteria</taxon>
        <taxon>Moraxellales</taxon>
        <taxon>Moraxellaceae</taxon>
        <taxon>Acinetobacter</taxon>
    </lineage>
</organism>
<dbReference type="InterPro" id="IPR047783">
    <property type="entry name" value="ORF2/OrfX-like"/>
</dbReference>
<keyword evidence="2" id="KW-1185">Reference proteome</keyword>
<gene>
    <name evidence="1" type="ORF">M5E07_16310</name>
</gene>
<keyword evidence="1" id="KW-0238">DNA-binding</keyword>
<evidence type="ECO:0000313" key="2">
    <source>
        <dbReference type="Proteomes" id="UP001056716"/>
    </source>
</evidence>
<accession>A0AAE9LUM2</accession>
<dbReference type="NCBIfam" id="NF038291">
    <property type="entry name" value="rep_pAB02_ORF2"/>
    <property type="match status" value="1"/>
</dbReference>
<sequence length="188" mass="21841">MAKLSLSEVSKRFNVSRSTLYRAIKEGRLSRSSDNLFDVSEVIRCFGEPTKKNETNQILNPPKDDADLRQLVDFMKKEIEAYKDREQRYLDQIDRFQLLIGHKENTEGLSHETNLKQPNDALQDNKSDIPISYINKEVEHNGTSHETNIRHPNDAPQHKSITHYETFQKEPKKRGLFGRVLSAVFNED</sequence>
<proteinExistence type="predicted"/>
<reference evidence="1" key="1">
    <citation type="submission" date="2022-06" db="EMBL/GenBank/DDBJ databases">
        <title>Isolation, identification and characterization of iprodione-degrading strains in Lhasa, Tibet.</title>
        <authorList>
            <person name="Pan H."/>
        </authorList>
    </citation>
    <scope>NUCLEOTIDE SEQUENCE</scope>
    <source>
        <strain evidence="1">Y-23</strain>
        <plasmid evidence="1">unnamed</plasmid>
    </source>
</reference>
<dbReference type="AlphaFoldDB" id="A0AAE9LUM2"/>
<dbReference type="RefSeq" id="WP_252223957.1">
    <property type="nucleotide sequence ID" value="NZ_CP098733.1"/>
</dbReference>
<evidence type="ECO:0000313" key="1">
    <source>
        <dbReference type="EMBL" id="USE84909.1"/>
    </source>
</evidence>
<name>A0AAE9LUM2_9GAMM</name>
<dbReference type="Proteomes" id="UP001056716">
    <property type="component" value="Plasmid unnamed"/>
</dbReference>
<dbReference type="GO" id="GO:0003677">
    <property type="term" value="F:DNA binding"/>
    <property type="evidence" value="ECO:0007669"/>
    <property type="project" value="UniProtKB-KW"/>
</dbReference>
<dbReference type="KEGG" id="atz:M5E07_16310"/>
<geneLocation type="plasmid" evidence="1 2">
    <name>unnamed</name>
</geneLocation>
<dbReference type="EMBL" id="CP098733">
    <property type="protein sequence ID" value="USE84909.1"/>
    <property type="molecule type" value="Genomic_DNA"/>
</dbReference>
<keyword evidence="1" id="KW-0614">Plasmid</keyword>